<reference evidence="2 3" key="1">
    <citation type="journal article" date="2010" name="BMC Genomics">
        <title>Genome analysis and comparative genomics of a Giardia intestinalis assemblage E isolate.</title>
        <authorList>
            <person name="Jerlstrom-Hultqvist J."/>
            <person name="Franzen O."/>
            <person name="Ankarklev J."/>
            <person name="Xu F."/>
            <person name="Nohynkova E."/>
            <person name="Andersson J.O."/>
            <person name="Svard S.G."/>
            <person name="Andersson B."/>
        </authorList>
    </citation>
    <scope>NUCLEOTIDE SEQUENCE [LARGE SCALE GENOMIC DNA]</scope>
    <source>
        <strain evidence="2 3">P15</strain>
    </source>
</reference>
<feature type="compositionally biased region" description="Polar residues" evidence="1">
    <location>
        <begin position="1053"/>
        <end position="1064"/>
    </location>
</feature>
<evidence type="ECO:0000313" key="2">
    <source>
        <dbReference type="EMBL" id="EFO64478.1"/>
    </source>
</evidence>
<proteinExistence type="predicted"/>
<feature type="compositionally biased region" description="Low complexity" evidence="1">
    <location>
        <begin position="464"/>
        <end position="475"/>
    </location>
</feature>
<evidence type="ECO:0000313" key="3">
    <source>
        <dbReference type="Proteomes" id="UP000008974"/>
    </source>
</evidence>
<keyword evidence="2" id="KW-0808">Transferase</keyword>
<feature type="compositionally biased region" description="Basic and acidic residues" evidence="1">
    <location>
        <begin position="1041"/>
        <end position="1051"/>
    </location>
</feature>
<dbReference type="Pfam" id="PF02450">
    <property type="entry name" value="LCAT"/>
    <property type="match status" value="1"/>
</dbReference>
<feature type="region of interest" description="Disordered" evidence="1">
    <location>
        <begin position="1039"/>
        <end position="1064"/>
    </location>
</feature>
<dbReference type="GO" id="GO:0006629">
    <property type="term" value="P:lipid metabolic process"/>
    <property type="evidence" value="ECO:0007669"/>
    <property type="project" value="InterPro"/>
</dbReference>
<sequence length="1064" mass="120054">MTVLLPPIILIPGVGGSKLDAVNKKNDKVERVWISKDVLPVPQLGKKFVHYLWGRPDPETQLYTSYTEEYAETRIVDGLEGCWRLLDHWVINTVEQLFKNTILGKYFVTIIGRLMQDYGYQPNKNLFGFSYDWRQPLYAECIKGELHKLIIHVRELNNGMPVNIIAHSLGGLVGRTYCQLTPDWMTHIRRFITIATPFDGSSSMTLNSFINGYALDVPGMKLVAARGIQASSSVTIYLSNLPPQSEDNEVSHSSRKPLAYLSNGLPYCTYYYNSCIYLKKVHKGTKRAKTIHHRQKTHFRESPESPIDGNKPLHSLLFNPLPTSLNEEGQYKSSQFDTDTLVHDTEKDHKLPCGFRSHSVSPISTKRNSKVLSPYRLSFSVSRAGIQHRRMHSDTTEKLRITHQEMAPKRYSEIVQSGLDNTEDKSYHAKLSIGRAIHSRNGSFITLKQNLDVPEHTPSHRRSASSASSVSPGPSQIVHHNEHSHRAISQRQSRLLNLSNIYITLDFARYGNNVPDIGAILLGRFLSDPTLIANDKKKEVYQLLMKNIERKVIVKTAGIKKPRVSGKSLDTLLVPNYKSKKSMAAIEEIINAKGTWRWEAYSMWPHLGRTNATSMATHPYFIFNSVGFPMLKEDCPYRNEIISGVIPHGSSFSQNKDLYLIASAQAIYISTRHLTEPLYRMVLVGDEEKMVKGKQLNLEYVPPDDLHLITDATIYKADVSGVYSAQNKVTDQIDSNNQGKALKKGTKKNSRSKKIRTVVCQTPAPWVFLLDILEQPLYNLLRQVTKMGTLEAYLFQPFKEYWKSVARARVKALEYNLQEDVGSSQIMTRGEPVFPMFTNVSLQDYSALERSLTSSIPSNALTGDAVYKLDPVPDTPNESLSNVPSPESAVLSISKKLKQTSLVRPERYLRKRNGDPRCIPKELIAQYPILSSMKPCTTDDFRFISINGGNIPTPIHTIYPKPINTYDELQNQLPVFIMGRGDGTVLLSGALSDNFDDALVHDRVVIPDATHGGLLHDEAVFYLIYMGLGLPLQLPHTHSSRGLEEREERATRPANSQEIQAKVE</sequence>
<dbReference type="InterPro" id="IPR003386">
    <property type="entry name" value="LACT/PDAT_acylTrfase"/>
</dbReference>
<dbReference type="EMBL" id="ACVC01000094">
    <property type="protein sequence ID" value="EFO64478.1"/>
    <property type="molecule type" value="Genomic_DNA"/>
</dbReference>
<dbReference type="STRING" id="658858.E1EZ79"/>
<gene>
    <name evidence="2" type="ORF">GLP15_1123</name>
</gene>
<dbReference type="AlphaFoldDB" id="E1EZ79"/>
<dbReference type="InterPro" id="IPR029058">
    <property type="entry name" value="AB_hydrolase_fold"/>
</dbReference>
<dbReference type="OrthoDB" id="10251463at2759"/>
<dbReference type="Gene3D" id="3.40.50.1820">
    <property type="entry name" value="alpha/beta hydrolase"/>
    <property type="match status" value="1"/>
</dbReference>
<feature type="region of interest" description="Disordered" evidence="1">
    <location>
        <begin position="453"/>
        <end position="488"/>
    </location>
</feature>
<organism evidence="2 3">
    <name type="scientific">Giardia intestinalis (strain P15)</name>
    <name type="common">Giardia lamblia</name>
    <dbReference type="NCBI Taxonomy" id="658858"/>
    <lineage>
        <taxon>Eukaryota</taxon>
        <taxon>Metamonada</taxon>
        <taxon>Diplomonadida</taxon>
        <taxon>Hexamitidae</taxon>
        <taxon>Giardiinae</taxon>
        <taxon>Giardia</taxon>
    </lineage>
</organism>
<evidence type="ECO:0000256" key="1">
    <source>
        <dbReference type="SAM" id="MobiDB-lite"/>
    </source>
</evidence>
<dbReference type="OMA" id="MTHIRRF"/>
<accession>E1EZ79</accession>
<dbReference type="Proteomes" id="UP000008974">
    <property type="component" value="Unassembled WGS sequence"/>
</dbReference>
<protein>
    <submittedName>
        <fullName evidence="2">Lecithin-cholesterol acyl transferase, putative</fullName>
    </submittedName>
</protein>
<dbReference type="VEuPathDB" id="GiardiaDB:GLP15_1123"/>
<dbReference type="SUPFAM" id="SSF53474">
    <property type="entry name" value="alpha/beta-Hydrolases"/>
    <property type="match status" value="1"/>
</dbReference>
<dbReference type="PANTHER" id="PTHR11440">
    <property type="entry name" value="LECITHIN-CHOLESTEROL ACYLTRANSFERASE-RELATED"/>
    <property type="match status" value="1"/>
</dbReference>
<comment type="caution">
    <text evidence="2">The sequence shown here is derived from an EMBL/GenBank/DDBJ whole genome shotgun (WGS) entry which is preliminary data.</text>
</comment>
<dbReference type="GO" id="GO:0008374">
    <property type="term" value="F:O-acyltransferase activity"/>
    <property type="evidence" value="ECO:0007669"/>
    <property type="project" value="InterPro"/>
</dbReference>
<name>E1EZ79_GIAIA</name>